<dbReference type="GO" id="GO:0051536">
    <property type="term" value="F:iron-sulfur cluster binding"/>
    <property type="evidence" value="ECO:0007669"/>
    <property type="project" value="UniProtKB-KW"/>
</dbReference>
<keyword evidence="4" id="KW-0408">Iron</keyword>
<evidence type="ECO:0000259" key="7">
    <source>
        <dbReference type="PROSITE" id="PS51918"/>
    </source>
</evidence>
<evidence type="ECO:0000256" key="1">
    <source>
        <dbReference type="ARBA" id="ARBA00001966"/>
    </source>
</evidence>
<dbReference type="GO" id="GO:0046872">
    <property type="term" value="F:metal ion binding"/>
    <property type="evidence" value="ECO:0007669"/>
    <property type="project" value="UniProtKB-KW"/>
</dbReference>
<evidence type="ECO:0000256" key="5">
    <source>
        <dbReference type="ARBA" id="ARBA00023014"/>
    </source>
</evidence>
<dbReference type="EMBL" id="CU459003">
    <property type="protein sequence ID" value="CAM74734.1"/>
    <property type="molecule type" value="Genomic_DNA"/>
</dbReference>
<dbReference type="SFLD" id="SFLDS00029">
    <property type="entry name" value="Radical_SAM"/>
    <property type="match status" value="1"/>
</dbReference>
<feature type="domain" description="Radical SAM core" evidence="7">
    <location>
        <begin position="89"/>
        <end position="304"/>
    </location>
</feature>
<dbReference type="AlphaFoldDB" id="A4TVS7"/>
<evidence type="ECO:0000313" key="8">
    <source>
        <dbReference type="EMBL" id="CAM74734.1"/>
    </source>
</evidence>
<dbReference type="Gene3D" id="3.20.20.70">
    <property type="entry name" value="Aldolase class I"/>
    <property type="match status" value="1"/>
</dbReference>
<dbReference type="PROSITE" id="PS51918">
    <property type="entry name" value="RADICAL_SAM"/>
    <property type="match status" value="1"/>
</dbReference>
<keyword evidence="3" id="KW-0479">Metal-binding</keyword>
<dbReference type="InterPro" id="IPR023867">
    <property type="entry name" value="Sulphatase_maturase_rSAM"/>
</dbReference>
<dbReference type="RefSeq" id="WP_106003632.1">
    <property type="nucleotide sequence ID" value="NZ_CP027527.1"/>
</dbReference>
<dbReference type="InterPro" id="IPR013785">
    <property type="entry name" value="Aldolase_TIM"/>
</dbReference>
<comment type="similarity">
    <text evidence="6">Belongs to the radical SAM superfamily. Anaerobic sulfatase-maturating enzyme family.</text>
</comment>
<dbReference type="Gene3D" id="3.40.50.720">
    <property type="entry name" value="NAD(P)-binding Rossmann-like Domain"/>
    <property type="match status" value="1"/>
</dbReference>
<keyword evidence="5" id="KW-0411">Iron-sulfur</keyword>
<dbReference type="PANTHER" id="PTHR43273:SF3">
    <property type="entry name" value="ANAEROBIC SULFATASE-MATURATING ENZYME HOMOLOG ASLB-RELATED"/>
    <property type="match status" value="1"/>
</dbReference>
<dbReference type="SFLD" id="SFLDG01067">
    <property type="entry name" value="SPASM/twitch_domain_containing"/>
    <property type="match status" value="1"/>
</dbReference>
<dbReference type="Pfam" id="PF04055">
    <property type="entry name" value="Radical_SAM"/>
    <property type="match status" value="1"/>
</dbReference>
<accession>A4TVS7</accession>
<gene>
    <name evidence="8" type="ORF">MGR_0031</name>
</gene>
<proteinExistence type="inferred from homology"/>
<evidence type="ECO:0000256" key="4">
    <source>
        <dbReference type="ARBA" id="ARBA00023004"/>
    </source>
</evidence>
<dbReference type="SUPFAM" id="SSF102114">
    <property type="entry name" value="Radical SAM enzymes"/>
    <property type="match status" value="1"/>
</dbReference>
<sequence length="433" mass="48147">MTKTLSCRYIHHALYLGPDQFRHCCKRFHVDGEMRGDAVVFSVDSDDDVGPDKVLVAKRELWRAINAGETTQCSGCPYLSEAEWPELDRLNLDLISVEAHSRCNMRCSYCSDIYYGNVLPKYDVMALFDRYAEAGAIGDEVVLAWGGGEPLMLDGFEKIFTTVSRRLKPLYNRVFSNAILYSQELADHLKDGRAILTTSIDAGTVETFRQVRGVNQLYKVLGNLRRYVEFAGTANIALKYIFTDGNSTVAEVEEFLARIQEHGLSHCAFQISADYKSAEIGAEQVKSAVRLYEGLLQGGTASCHFDDHLRPRINHAIRVIRASDPAALADLSILANNDRFRGQPVVVWGSGEYADGLIRESLFFEESPIAFFVDSDPAKQGGTFHNAPIKAPDAVLAVDHPVVIGSSYAYQDIRRALHAMGVADQRIVDSMIF</sequence>
<evidence type="ECO:0000256" key="6">
    <source>
        <dbReference type="ARBA" id="ARBA00023601"/>
    </source>
</evidence>
<protein>
    <recommendedName>
        <fullName evidence="7">Radical SAM core domain-containing protein</fullName>
    </recommendedName>
</protein>
<dbReference type="InterPro" id="IPR058240">
    <property type="entry name" value="rSAM_sf"/>
</dbReference>
<reference evidence="8" key="1">
    <citation type="journal article" date="2007" name="J. Bacteriol.">
        <title>Comparative genome analysis of four magnetotactic bacteria reveals a complex set of group-specific genes implicated in magnetosome biomineralization and function.</title>
        <authorList>
            <person name="Richter M."/>
            <person name="Kube M."/>
            <person name="Bazylinski D.A."/>
            <person name="Lombardot T."/>
            <person name="Gloeckner F.O."/>
            <person name="Reinhardt R."/>
            <person name="Schueler D."/>
        </authorList>
    </citation>
    <scope>NUCLEOTIDE SEQUENCE</scope>
    <source>
        <strain evidence="8">MSR-1</strain>
    </source>
</reference>
<name>A4TVS7_9PROT</name>
<dbReference type="GO" id="GO:0016491">
    <property type="term" value="F:oxidoreductase activity"/>
    <property type="evidence" value="ECO:0007669"/>
    <property type="project" value="InterPro"/>
</dbReference>
<dbReference type="InterPro" id="IPR007197">
    <property type="entry name" value="rSAM"/>
</dbReference>
<dbReference type="PANTHER" id="PTHR43273">
    <property type="entry name" value="ANAEROBIC SULFATASE-MATURATING ENZYME HOMOLOG ASLB-RELATED"/>
    <property type="match status" value="1"/>
</dbReference>
<evidence type="ECO:0000256" key="2">
    <source>
        <dbReference type="ARBA" id="ARBA00022691"/>
    </source>
</evidence>
<keyword evidence="2" id="KW-0949">S-adenosyl-L-methionine</keyword>
<comment type="cofactor">
    <cofactor evidence="1">
        <name>[4Fe-4S] cluster</name>
        <dbReference type="ChEBI" id="CHEBI:49883"/>
    </cofactor>
</comment>
<evidence type="ECO:0000256" key="3">
    <source>
        <dbReference type="ARBA" id="ARBA00022723"/>
    </source>
</evidence>
<organism evidence="8">
    <name type="scientific">Magnetospirillum gryphiswaldense</name>
    <dbReference type="NCBI Taxonomy" id="55518"/>
    <lineage>
        <taxon>Bacteria</taxon>
        <taxon>Pseudomonadati</taxon>
        <taxon>Pseudomonadota</taxon>
        <taxon>Alphaproteobacteria</taxon>
        <taxon>Rhodospirillales</taxon>
        <taxon>Rhodospirillaceae</taxon>
        <taxon>Magnetospirillum</taxon>
    </lineage>
</organism>
<dbReference type="CDD" id="cd01335">
    <property type="entry name" value="Radical_SAM"/>
    <property type="match status" value="1"/>
</dbReference>